<comment type="caution">
    <text evidence="1">The sequence shown here is derived from an EMBL/GenBank/DDBJ whole genome shotgun (WGS) entry which is preliminary data.</text>
</comment>
<dbReference type="Pfam" id="PF05866">
    <property type="entry name" value="RusA"/>
    <property type="match status" value="1"/>
</dbReference>
<proteinExistence type="predicted"/>
<dbReference type="Gene3D" id="3.30.1330.70">
    <property type="entry name" value="Holliday junction resolvase RusA"/>
    <property type="match status" value="1"/>
</dbReference>
<sequence length="167" mass="19198">MSKSYQLIIEGIIPATREAYRNNSVNQAVRVKEGRKLKDFKITLANQFKINRPSNNFPTLKQVFVAIIQFYTSKKKDYTTRDVDNMAKTILDVLEQNNFYKRDSQVRTLLASKRVDVKKVPQNLSYIYIKILDDGEDIIAVDEVVGQALDLYGKLKIKEAVVPVRPT</sequence>
<dbReference type="GO" id="GO:0006310">
    <property type="term" value="P:DNA recombination"/>
    <property type="evidence" value="ECO:0007669"/>
    <property type="project" value="InterPro"/>
</dbReference>
<dbReference type="GO" id="GO:0000287">
    <property type="term" value="F:magnesium ion binding"/>
    <property type="evidence" value="ECO:0007669"/>
    <property type="project" value="InterPro"/>
</dbReference>
<dbReference type="GO" id="GO:0006281">
    <property type="term" value="P:DNA repair"/>
    <property type="evidence" value="ECO:0007669"/>
    <property type="project" value="InterPro"/>
</dbReference>
<name>A0A0G0WL10_9BACT</name>
<dbReference type="Proteomes" id="UP000034753">
    <property type="component" value="Unassembled WGS sequence"/>
</dbReference>
<dbReference type="InterPro" id="IPR008822">
    <property type="entry name" value="Endonuclease_RusA-like"/>
</dbReference>
<protein>
    <submittedName>
        <fullName evidence="1">Uncharacterized protein</fullName>
    </submittedName>
</protein>
<evidence type="ECO:0000313" key="1">
    <source>
        <dbReference type="EMBL" id="KKS12762.1"/>
    </source>
</evidence>
<organism evidence="1 2">
    <name type="scientific">Candidatus Daviesbacteria bacterium GW2011_GWB1_41_5</name>
    <dbReference type="NCBI Taxonomy" id="1618429"/>
    <lineage>
        <taxon>Bacteria</taxon>
        <taxon>Candidatus Daviesiibacteriota</taxon>
    </lineage>
</organism>
<dbReference type="AlphaFoldDB" id="A0A0G0WL10"/>
<dbReference type="InterPro" id="IPR036614">
    <property type="entry name" value="RusA-like_sf"/>
</dbReference>
<reference evidence="1 2" key="1">
    <citation type="journal article" date="2015" name="Nature">
        <title>rRNA introns, odd ribosomes, and small enigmatic genomes across a large radiation of phyla.</title>
        <authorList>
            <person name="Brown C.T."/>
            <person name="Hug L.A."/>
            <person name="Thomas B.C."/>
            <person name="Sharon I."/>
            <person name="Castelle C.J."/>
            <person name="Singh A."/>
            <person name="Wilkins M.J."/>
            <person name="Williams K.H."/>
            <person name="Banfield J.F."/>
        </authorList>
    </citation>
    <scope>NUCLEOTIDE SEQUENCE [LARGE SCALE GENOMIC DNA]</scope>
</reference>
<dbReference type="SUPFAM" id="SSF103084">
    <property type="entry name" value="Holliday junction resolvase RusA"/>
    <property type="match status" value="1"/>
</dbReference>
<gene>
    <name evidence="1" type="ORF">UU67_C0042G0008</name>
</gene>
<accession>A0A0G0WL10</accession>
<dbReference type="EMBL" id="LCBN01000042">
    <property type="protein sequence ID" value="KKS12762.1"/>
    <property type="molecule type" value="Genomic_DNA"/>
</dbReference>
<evidence type="ECO:0000313" key="2">
    <source>
        <dbReference type="Proteomes" id="UP000034753"/>
    </source>
</evidence>